<evidence type="ECO:0000313" key="2">
    <source>
        <dbReference type="EMBL" id="EHK68231.1"/>
    </source>
</evidence>
<reference evidence="2 3" key="1">
    <citation type="journal article" date="2012" name="J. Bacteriol.">
        <title>Genome sequence of the highly efficient arsenite-oxidizing bacterium Achromobacter arsenitoxydans SY8.</title>
        <authorList>
            <person name="Li X."/>
            <person name="Hu Y."/>
            <person name="Gong J."/>
            <person name="Lin Y."/>
            <person name="Johnstone L."/>
            <person name="Rensing C."/>
            <person name="Wang G."/>
        </authorList>
    </citation>
    <scope>NUCLEOTIDE SEQUENCE [LARGE SCALE GENOMIC DNA]</scope>
    <source>
        <strain evidence="2 3">SY8</strain>
    </source>
</reference>
<dbReference type="eggNOG" id="ENOG502ZP7Y">
    <property type="taxonomic scope" value="Bacteria"/>
</dbReference>
<evidence type="ECO:0008006" key="4">
    <source>
        <dbReference type="Google" id="ProtNLM"/>
    </source>
</evidence>
<sequence length="181" mass="20532">MMGKRSVLSKLWLSFIFALGLCGSSFADEFLTQQQLSSPEAVAKWLQDNPEGRDRKVAEFFFQEGTRYKQRKYWSAAAKSFGESAIRYPGPHVLDEYVTSNLKMLGEIRGQRGGTQLGVNGDMNNAMGQYQSALAADEILHSLSPEEATRVRKNIECLKRYLHTQEVHRDCQPMKFYGLTP</sequence>
<comment type="caution">
    <text evidence="2">The sequence shown here is derived from an EMBL/GenBank/DDBJ whole genome shotgun (WGS) entry which is preliminary data.</text>
</comment>
<organism evidence="2 3">
    <name type="scientific">Achromobacter arsenitoxydans SY8</name>
    <dbReference type="NCBI Taxonomy" id="477184"/>
    <lineage>
        <taxon>Bacteria</taxon>
        <taxon>Pseudomonadati</taxon>
        <taxon>Pseudomonadota</taxon>
        <taxon>Betaproteobacteria</taxon>
        <taxon>Burkholderiales</taxon>
        <taxon>Alcaligenaceae</taxon>
        <taxon>Achromobacter</taxon>
    </lineage>
</organism>
<proteinExistence type="predicted"/>
<dbReference type="AlphaFoldDB" id="H0F0F5"/>
<name>H0F0F5_9BURK</name>
<gene>
    <name evidence="2" type="ORF">KYC_01290</name>
</gene>
<accession>H0F0F5</accession>
<feature type="chain" id="PRO_5003532515" description="Lipoprotein" evidence="1">
    <location>
        <begin position="28"/>
        <end position="181"/>
    </location>
</feature>
<feature type="signal peptide" evidence="1">
    <location>
        <begin position="1"/>
        <end position="27"/>
    </location>
</feature>
<dbReference type="Proteomes" id="UP000003113">
    <property type="component" value="Unassembled WGS sequence"/>
</dbReference>
<protein>
    <recommendedName>
        <fullName evidence="4">Lipoprotein</fullName>
    </recommendedName>
</protein>
<keyword evidence="1" id="KW-0732">Signal</keyword>
<evidence type="ECO:0000313" key="3">
    <source>
        <dbReference type="Proteomes" id="UP000003113"/>
    </source>
</evidence>
<dbReference type="EMBL" id="AGUF01000007">
    <property type="protein sequence ID" value="EHK68231.1"/>
    <property type="molecule type" value="Genomic_DNA"/>
</dbReference>
<evidence type="ECO:0000256" key="1">
    <source>
        <dbReference type="SAM" id="SignalP"/>
    </source>
</evidence>
<keyword evidence="3" id="KW-1185">Reference proteome</keyword>